<dbReference type="Proteomes" id="UP000262195">
    <property type="component" value="Unassembled WGS sequence"/>
</dbReference>
<feature type="transmembrane region" description="Helical" evidence="1">
    <location>
        <begin position="30"/>
        <end position="51"/>
    </location>
</feature>
<keyword evidence="1" id="KW-1133">Transmembrane helix</keyword>
<comment type="caution">
    <text evidence="2">The sequence shown here is derived from an EMBL/GenBank/DDBJ whole genome shotgun (WGS) entry which is preliminary data.</text>
</comment>
<proteinExistence type="predicted"/>
<evidence type="ECO:0000313" key="3">
    <source>
        <dbReference type="Proteomes" id="UP000262195"/>
    </source>
</evidence>
<organism evidence="2 3">
    <name type="scientific">Bavariicoccus seileri</name>
    <dbReference type="NCBI Taxonomy" id="549685"/>
    <lineage>
        <taxon>Bacteria</taxon>
        <taxon>Bacillati</taxon>
        <taxon>Bacillota</taxon>
        <taxon>Bacilli</taxon>
        <taxon>Lactobacillales</taxon>
        <taxon>Enterococcaceae</taxon>
        <taxon>Bavariicoccus</taxon>
    </lineage>
</organism>
<keyword evidence="1" id="KW-0812">Transmembrane</keyword>
<dbReference type="InterPro" id="IPR003425">
    <property type="entry name" value="CCB3/YggT"/>
</dbReference>
<gene>
    <name evidence="2" type="ORF">DIW15_02570</name>
</gene>
<dbReference type="AlphaFoldDB" id="A0A3D4S4S0"/>
<protein>
    <submittedName>
        <fullName evidence="2">YggT family protein</fullName>
    </submittedName>
</protein>
<dbReference type="Pfam" id="PF02325">
    <property type="entry name" value="CCB3_YggT"/>
    <property type="match status" value="1"/>
</dbReference>
<dbReference type="EMBL" id="DQHO01000016">
    <property type="protein sequence ID" value="HCS93578.1"/>
    <property type="molecule type" value="Genomic_DNA"/>
</dbReference>
<accession>A0A3D4S4S0</accession>
<name>A0A3D4S4S0_9ENTE</name>
<keyword evidence="1" id="KW-0472">Membrane</keyword>
<evidence type="ECO:0000313" key="2">
    <source>
        <dbReference type="EMBL" id="HCS93578.1"/>
    </source>
</evidence>
<dbReference type="STRING" id="1121105.GCA_000421665_00140"/>
<sequence length="67" mass="7695">MSWLPGARDSKLGEWVEKLVRPYLEIFDRVIPSIGGIGFSVMAGVIFLQLVQRGLYILFVRIMMMIH</sequence>
<evidence type="ECO:0000256" key="1">
    <source>
        <dbReference type="SAM" id="Phobius"/>
    </source>
</evidence>
<reference evidence="2 3" key="1">
    <citation type="journal article" date="2018" name="Nat. Biotechnol.">
        <title>A standardized bacterial taxonomy based on genome phylogeny substantially revises the tree of life.</title>
        <authorList>
            <person name="Parks D.H."/>
            <person name="Chuvochina M."/>
            <person name="Waite D.W."/>
            <person name="Rinke C."/>
            <person name="Skarshewski A."/>
            <person name="Chaumeil P.A."/>
            <person name="Hugenholtz P."/>
        </authorList>
    </citation>
    <scope>NUCLEOTIDE SEQUENCE [LARGE SCALE GENOMIC DNA]</scope>
    <source>
        <strain evidence="2">UBA11306</strain>
    </source>
</reference>
<dbReference type="GO" id="GO:0016020">
    <property type="term" value="C:membrane"/>
    <property type="evidence" value="ECO:0007669"/>
    <property type="project" value="InterPro"/>
</dbReference>